<accession>A0A486NAD0</accession>
<gene>
    <name evidence="1" type="ORF">SAMEA4873647_01476</name>
</gene>
<evidence type="ECO:0000313" key="1">
    <source>
        <dbReference type="EMBL" id="VGL52250.1"/>
    </source>
</evidence>
<dbReference type="AlphaFoldDB" id="A0A486NAD0"/>
<name>A0A486NAD0_KLEPN</name>
<organism evidence="1">
    <name type="scientific">Klebsiella pneumoniae</name>
    <dbReference type="NCBI Taxonomy" id="573"/>
    <lineage>
        <taxon>Bacteria</taxon>
        <taxon>Pseudomonadati</taxon>
        <taxon>Pseudomonadota</taxon>
        <taxon>Gammaproteobacteria</taxon>
        <taxon>Enterobacterales</taxon>
        <taxon>Enterobacteriaceae</taxon>
        <taxon>Klebsiella/Raoultella group</taxon>
        <taxon>Klebsiella</taxon>
        <taxon>Klebsiella pneumoniae complex</taxon>
    </lineage>
</organism>
<sequence length="560" mass="65628">MNNIEVPKISLFNTDESIKETLSKEYSNIQSHKLNGRVFFKDEFIGYRRNHDTKYDIPGDLHESDIIIIDTLPPKDRIYTSKTVRLRFDSLPHDIDIMPVDIKLINDHLNSNQKKRIVIVFCEQFSEEEYKIYFPENKESDHFISHTFYIGENNRPIFREGSRYKTAQSQPDPILDCIIKHADKLTYKVVFDKDFMNPSSRIYLLNESDEVISFSTYSNNSFLIFLPSLADKENFLFELLSRVLPSISEFHELFPNNTSFSWLDEPSYLSAEELNIIHKTKELELNYLKEKESLSTELLSIKDRQENIFLKNLLKETDDQLVYAVEWFLKYIGFENIERPDENIKQGDVFEEDLRINDENETYLIEIKGIGGTSTDAQCSQISKIVNRKRKQNTGRKYIGIYIVNHQRFKAPLSRILPPFNEKQIEDAEIAYRGMTYTFELFNVYHMIEQKILSKEQVRTAFLEDGLLNFRKPLIPLPRPHIFPKPEVYSFDIGENSNLEIKKGDCIVLVDDNSHWHKVAIVELQVDKTSVERANKGKVGIKTSGFFEKAKDYYLLPNQP</sequence>
<dbReference type="RefSeq" id="WP_213221114.1">
    <property type="nucleotide sequence ID" value="NZ_JAGPOE010000023.1"/>
</dbReference>
<reference evidence="1" key="1">
    <citation type="submission" date="2019-03" db="EMBL/GenBank/DDBJ databases">
        <authorList>
            <consortium name="Pathogen Informatics"/>
        </authorList>
    </citation>
    <scope>NUCLEOTIDE SEQUENCE</scope>
    <source>
        <strain evidence="1">5012STDY7626445</strain>
    </source>
</reference>
<dbReference type="EMBL" id="CAAHCR010000001">
    <property type="protein sequence ID" value="VGL52250.1"/>
    <property type="molecule type" value="Genomic_DNA"/>
</dbReference>
<proteinExistence type="predicted"/>
<protein>
    <submittedName>
        <fullName evidence="1">Uncharacterized protein</fullName>
    </submittedName>
</protein>